<keyword evidence="1" id="KW-0378">Hydrolase</keyword>
<dbReference type="Proteomes" id="UP001234913">
    <property type="component" value="Chromosome"/>
</dbReference>
<name>A0ACD5FNN0_STAHY</name>
<protein>
    <submittedName>
        <fullName evidence="1">Trypsin-like serine peptidase</fullName>
        <ecNumber evidence="1">3.4.21.-</ecNumber>
    </submittedName>
</protein>
<gene>
    <name evidence="1" type="ORF">QUC96_001855</name>
</gene>
<organism evidence="1 2">
    <name type="scientific">Staphylococcus hyicus</name>
    <dbReference type="NCBI Taxonomy" id="1284"/>
    <lineage>
        <taxon>Bacteria</taxon>
        <taxon>Bacillati</taxon>
        <taxon>Bacillota</taxon>
        <taxon>Bacilli</taxon>
        <taxon>Bacillales</taxon>
        <taxon>Staphylococcaceae</taxon>
        <taxon>Staphylococcus</taxon>
    </lineage>
</organism>
<reference evidence="1" key="1">
    <citation type="submission" date="2024-09" db="EMBL/GenBank/DDBJ databases">
        <authorList>
            <person name="Gagne-Thivierge C."/>
        </authorList>
    </citation>
    <scope>NUCLEOTIDE SEQUENCE</scope>
    <source>
        <strain evidence="1">SC310</strain>
    </source>
</reference>
<dbReference type="EC" id="3.4.21.-" evidence="1"/>
<keyword evidence="2" id="KW-1185">Reference proteome</keyword>
<evidence type="ECO:0000313" key="1">
    <source>
        <dbReference type="EMBL" id="XKR69619.1"/>
    </source>
</evidence>
<proteinExistence type="predicted"/>
<accession>A0ACD5FNN0</accession>
<sequence>MFKKLIKVLIPLLLCTPIINMSITQANDDSNRFPILVDTIKDKRAKLTARYEPNNQTYCSAIIISPTLALTAKHCHLNKSSKEYSGTIYPGQSGMSTPYGHMNITNYIPNDANDIAILKGNEIDQSNDYKHYMKDAHIDLTPFSKEQIKSLKGKEVYTYGYPYNQGGLKQYKSTGIITNYNPVTDELETTLPAVEGQSGSGVFLKDNNQFIGILYGSYNTNQGLSGKVMTINERLYNWINTYKN</sequence>
<evidence type="ECO:0000313" key="2">
    <source>
        <dbReference type="Proteomes" id="UP001234913"/>
    </source>
</evidence>
<dbReference type="EMBL" id="CP171742">
    <property type="protein sequence ID" value="XKR69619.1"/>
    <property type="molecule type" value="Genomic_DNA"/>
</dbReference>